<dbReference type="Proteomes" id="UP000588604">
    <property type="component" value="Unassembled WGS sequence"/>
</dbReference>
<organism evidence="1 2">
    <name type="scientific">Algoriphagus iocasae</name>
    <dbReference type="NCBI Taxonomy" id="1836499"/>
    <lineage>
        <taxon>Bacteria</taxon>
        <taxon>Pseudomonadati</taxon>
        <taxon>Bacteroidota</taxon>
        <taxon>Cytophagia</taxon>
        <taxon>Cytophagales</taxon>
        <taxon>Cyclobacteriaceae</taxon>
        <taxon>Algoriphagus</taxon>
    </lineage>
</organism>
<comment type="caution">
    <text evidence="1">The sequence shown here is derived from an EMBL/GenBank/DDBJ whole genome shotgun (WGS) entry which is preliminary data.</text>
</comment>
<keyword evidence="2" id="KW-1185">Reference proteome</keyword>
<gene>
    <name evidence="1" type="ORF">FHS59_001183</name>
</gene>
<name>A0A841MSH3_9BACT</name>
<dbReference type="AlphaFoldDB" id="A0A841MSH3"/>
<proteinExistence type="predicted"/>
<sequence length="47" mass="5293">MLGKVFFKPQSKHEVSRNGAKAQWFNASLKPSAKGWTSEKNLFIANL</sequence>
<evidence type="ECO:0000313" key="1">
    <source>
        <dbReference type="EMBL" id="MBB6325568.1"/>
    </source>
</evidence>
<accession>A0A841MSH3</accession>
<reference evidence="1 2" key="1">
    <citation type="submission" date="2020-08" db="EMBL/GenBank/DDBJ databases">
        <title>Genomic Encyclopedia of Type Strains, Phase IV (KMG-IV): sequencing the most valuable type-strain genomes for metagenomic binning, comparative biology and taxonomic classification.</title>
        <authorList>
            <person name="Goeker M."/>
        </authorList>
    </citation>
    <scope>NUCLEOTIDE SEQUENCE [LARGE SCALE GENOMIC DNA]</scope>
    <source>
        <strain evidence="1 2">DSM 102044</strain>
    </source>
</reference>
<protein>
    <submittedName>
        <fullName evidence="1">Uncharacterized protein</fullName>
    </submittedName>
</protein>
<evidence type="ECO:0000313" key="2">
    <source>
        <dbReference type="Proteomes" id="UP000588604"/>
    </source>
</evidence>
<dbReference type="EMBL" id="JACIJO010000001">
    <property type="protein sequence ID" value="MBB6325568.1"/>
    <property type="molecule type" value="Genomic_DNA"/>
</dbReference>